<feature type="transmembrane region" description="Helical" evidence="1">
    <location>
        <begin position="188"/>
        <end position="208"/>
    </location>
</feature>
<proteinExistence type="predicted"/>
<name>A0A067PB60_9AGAM</name>
<dbReference type="AlphaFoldDB" id="A0A067PB60"/>
<keyword evidence="3" id="KW-1185">Reference proteome</keyword>
<evidence type="ECO:0000313" key="2">
    <source>
        <dbReference type="EMBL" id="KDQ52163.1"/>
    </source>
</evidence>
<organism evidence="2 3">
    <name type="scientific">Jaapia argillacea MUCL 33604</name>
    <dbReference type="NCBI Taxonomy" id="933084"/>
    <lineage>
        <taxon>Eukaryota</taxon>
        <taxon>Fungi</taxon>
        <taxon>Dikarya</taxon>
        <taxon>Basidiomycota</taxon>
        <taxon>Agaricomycotina</taxon>
        <taxon>Agaricomycetes</taxon>
        <taxon>Agaricomycetidae</taxon>
        <taxon>Jaapiales</taxon>
        <taxon>Jaapiaceae</taxon>
        <taxon>Jaapia</taxon>
    </lineage>
</organism>
<evidence type="ECO:0000256" key="1">
    <source>
        <dbReference type="SAM" id="Phobius"/>
    </source>
</evidence>
<dbReference type="InParanoid" id="A0A067PB60"/>
<accession>A0A067PB60</accession>
<keyword evidence="1" id="KW-0472">Membrane</keyword>
<sequence length="252" mass="27657">MTSRISGRDVVECEPAGRSRSTLVDTVKDLKQVNSVLSVEDLPSEQTSTRTENACQNEIVDSIFTAVKCMQAGLPLDSRIVAQSGYKTLGVISTFLAGVQIQVLTALAIDRQDALAQVAGALFFTGFIADVMGAILCFQCARWFELLTPDEITHLRSSWADVEAAHEEVKDSMDLVACWLALSLRASIWVASFGFGCSVVGVMIFIWVEQSVAIRVVSTVCCCCCALFIPPFVIKHDRVRVLKRMRLRRASD</sequence>
<dbReference type="Proteomes" id="UP000027265">
    <property type="component" value="Unassembled WGS sequence"/>
</dbReference>
<dbReference type="EMBL" id="KL197742">
    <property type="protein sequence ID" value="KDQ52163.1"/>
    <property type="molecule type" value="Genomic_DNA"/>
</dbReference>
<dbReference type="HOGENOM" id="CLU_1102927_0_0_1"/>
<feature type="transmembrane region" description="Helical" evidence="1">
    <location>
        <begin position="115"/>
        <end position="138"/>
    </location>
</feature>
<reference evidence="3" key="1">
    <citation type="journal article" date="2014" name="Proc. Natl. Acad. Sci. U.S.A.">
        <title>Extensive sampling of basidiomycete genomes demonstrates inadequacy of the white-rot/brown-rot paradigm for wood decay fungi.</title>
        <authorList>
            <person name="Riley R."/>
            <person name="Salamov A.A."/>
            <person name="Brown D.W."/>
            <person name="Nagy L.G."/>
            <person name="Floudas D."/>
            <person name="Held B.W."/>
            <person name="Levasseur A."/>
            <person name="Lombard V."/>
            <person name="Morin E."/>
            <person name="Otillar R."/>
            <person name="Lindquist E.A."/>
            <person name="Sun H."/>
            <person name="LaButti K.M."/>
            <person name="Schmutz J."/>
            <person name="Jabbour D."/>
            <person name="Luo H."/>
            <person name="Baker S.E."/>
            <person name="Pisabarro A.G."/>
            <person name="Walton J.D."/>
            <person name="Blanchette R.A."/>
            <person name="Henrissat B."/>
            <person name="Martin F."/>
            <person name="Cullen D."/>
            <person name="Hibbett D.S."/>
            <person name="Grigoriev I.V."/>
        </authorList>
    </citation>
    <scope>NUCLEOTIDE SEQUENCE [LARGE SCALE GENOMIC DNA]</scope>
    <source>
        <strain evidence="3">MUCL 33604</strain>
    </source>
</reference>
<evidence type="ECO:0000313" key="3">
    <source>
        <dbReference type="Proteomes" id="UP000027265"/>
    </source>
</evidence>
<gene>
    <name evidence="2" type="ORF">JAAARDRAFT_210720</name>
</gene>
<evidence type="ECO:0008006" key="4">
    <source>
        <dbReference type="Google" id="ProtNLM"/>
    </source>
</evidence>
<keyword evidence="1" id="KW-0812">Transmembrane</keyword>
<keyword evidence="1" id="KW-1133">Transmembrane helix</keyword>
<feature type="transmembrane region" description="Helical" evidence="1">
    <location>
        <begin position="214"/>
        <end position="234"/>
    </location>
</feature>
<dbReference type="OrthoDB" id="3152367at2759"/>
<protein>
    <recommendedName>
        <fullName evidence="4">Transmembrane protein</fullName>
    </recommendedName>
</protein>
<feature type="transmembrane region" description="Helical" evidence="1">
    <location>
        <begin position="89"/>
        <end position="109"/>
    </location>
</feature>